<evidence type="ECO:0000313" key="7">
    <source>
        <dbReference type="Proteomes" id="UP000054928"/>
    </source>
</evidence>
<proteinExistence type="predicted"/>
<comment type="subcellular location">
    <subcellularLocation>
        <location evidence="1">Cytoplasm</location>
    </subcellularLocation>
</comment>
<feature type="compositionally biased region" description="Low complexity" evidence="5">
    <location>
        <begin position="225"/>
        <end position="234"/>
    </location>
</feature>
<dbReference type="RefSeq" id="XP_024584797.1">
    <property type="nucleotide sequence ID" value="XM_024719505.1"/>
</dbReference>
<sequence length="248" mass="27430">MVRKGRLKENVAGERYDSNAIQMPQSTPSRTRPYPSQFNPADLMGLMSGGSGGMPDMSQMMEMMQGMGGMPPMGMPGMPDISGMVPTTAPSRHKIIHVYGLAEGTPTSTFTTFYPNYIDIKKTLHQGRRISKEQACDTPIADEMSEICTFLRLPHVLEPAKKYPRDWMVVGRIRVRLVRDDGTLENPEIPNRKSLMIKMAELIPQLQSRKVRLENEAEEARKKLAAAAGAATPATGGGKKKGKKKGRR</sequence>
<feature type="compositionally biased region" description="Basic residues" evidence="5">
    <location>
        <begin position="238"/>
        <end position="248"/>
    </location>
</feature>
<dbReference type="OrthoDB" id="2190947at2759"/>
<evidence type="ECO:0000256" key="3">
    <source>
        <dbReference type="ARBA" id="ARBA00023135"/>
    </source>
</evidence>
<feature type="region of interest" description="Disordered" evidence="5">
    <location>
        <begin position="213"/>
        <end position="248"/>
    </location>
</feature>
<keyword evidence="7" id="KW-1185">Reference proteome</keyword>
<dbReference type="Gene3D" id="3.30.56.30">
    <property type="entry name" value="Signal recognition particle, SRP19-like subunit"/>
    <property type="match status" value="1"/>
</dbReference>
<dbReference type="EMBL" id="CCYD01002939">
    <property type="protein sequence ID" value="CEG48428.1"/>
    <property type="molecule type" value="Genomic_DNA"/>
</dbReference>
<keyword evidence="2" id="KW-0963">Cytoplasm</keyword>
<evidence type="ECO:0000256" key="2">
    <source>
        <dbReference type="ARBA" id="ARBA00022490"/>
    </source>
</evidence>
<dbReference type="PANTHER" id="PTHR17453:SF0">
    <property type="entry name" value="SIGNAL RECOGNITION PARTICLE 19 KDA PROTEIN"/>
    <property type="match status" value="1"/>
</dbReference>
<dbReference type="SUPFAM" id="SSF69695">
    <property type="entry name" value="SRP19"/>
    <property type="match status" value="1"/>
</dbReference>
<dbReference type="InterPro" id="IPR002778">
    <property type="entry name" value="Signal_recog_particle_SRP19"/>
</dbReference>
<protein>
    <submittedName>
        <fullName evidence="6">Signal recognition particle 19 kDa family protein</fullName>
    </submittedName>
</protein>
<name>A0A0P1B2Y8_PLAHL</name>
<dbReference type="GO" id="GO:0008312">
    <property type="term" value="F:7S RNA binding"/>
    <property type="evidence" value="ECO:0007669"/>
    <property type="project" value="InterPro"/>
</dbReference>
<evidence type="ECO:0000256" key="1">
    <source>
        <dbReference type="ARBA" id="ARBA00004496"/>
    </source>
</evidence>
<dbReference type="Proteomes" id="UP000054928">
    <property type="component" value="Unassembled WGS sequence"/>
</dbReference>
<dbReference type="PANTHER" id="PTHR17453">
    <property type="entry name" value="SIGNAL RECOGNITION PARTICLE 19 KD PROTEIN"/>
    <property type="match status" value="1"/>
</dbReference>
<dbReference type="Pfam" id="PF01922">
    <property type="entry name" value="SRP19"/>
    <property type="match status" value="1"/>
</dbReference>
<dbReference type="GeneID" id="36401307"/>
<keyword evidence="4" id="KW-0687">Ribonucleoprotein</keyword>
<dbReference type="AlphaFoldDB" id="A0A0P1B2Y8"/>
<keyword evidence="3" id="KW-0733">Signal recognition particle</keyword>
<dbReference type="GO" id="GO:0005786">
    <property type="term" value="C:signal recognition particle, endoplasmic reticulum targeting"/>
    <property type="evidence" value="ECO:0007669"/>
    <property type="project" value="UniProtKB-KW"/>
</dbReference>
<dbReference type="GO" id="GO:0006617">
    <property type="term" value="P:SRP-dependent cotranslational protein targeting to membrane, signal sequence recognition"/>
    <property type="evidence" value="ECO:0007669"/>
    <property type="project" value="TreeGrafter"/>
</dbReference>
<reference evidence="7" key="1">
    <citation type="submission" date="2014-09" db="EMBL/GenBank/DDBJ databases">
        <authorList>
            <person name="Sharma Rahul"/>
            <person name="Thines Marco"/>
        </authorList>
    </citation>
    <scope>NUCLEOTIDE SEQUENCE [LARGE SCALE GENOMIC DNA]</scope>
</reference>
<evidence type="ECO:0000313" key="6">
    <source>
        <dbReference type="EMBL" id="CEG48428.1"/>
    </source>
</evidence>
<dbReference type="InterPro" id="IPR036521">
    <property type="entry name" value="SRP19-like_sf"/>
</dbReference>
<evidence type="ECO:0000256" key="4">
    <source>
        <dbReference type="ARBA" id="ARBA00023274"/>
    </source>
</evidence>
<dbReference type="STRING" id="4781.A0A0P1B2Y8"/>
<evidence type="ECO:0000256" key="5">
    <source>
        <dbReference type="SAM" id="MobiDB-lite"/>
    </source>
</evidence>
<dbReference type="OMA" id="MSQMMEM"/>
<organism evidence="6 7">
    <name type="scientific">Plasmopara halstedii</name>
    <name type="common">Downy mildew of sunflower</name>
    <dbReference type="NCBI Taxonomy" id="4781"/>
    <lineage>
        <taxon>Eukaryota</taxon>
        <taxon>Sar</taxon>
        <taxon>Stramenopiles</taxon>
        <taxon>Oomycota</taxon>
        <taxon>Peronosporomycetes</taxon>
        <taxon>Peronosporales</taxon>
        <taxon>Peronosporaceae</taxon>
        <taxon>Plasmopara</taxon>
    </lineage>
</organism>
<feature type="compositionally biased region" description="Basic and acidic residues" evidence="5">
    <location>
        <begin position="213"/>
        <end position="222"/>
    </location>
</feature>
<accession>A0A0P1B2Y8</accession>